<proteinExistence type="predicted"/>
<name>A0ABW3Z8Q0_9HYPH</name>
<dbReference type="Pfam" id="PF00383">
    <property type="entry name" value="dCMP_cyt_deam_1"/>
    <property type="match status" value="1"/>
</dbReference>
<accession>A0ABW3Z8Q0</accession>
<dbReference type="PROSITE" id="PS00903">
    <property type="entry name" value="CYT_DCMP_DEAMINASES_1"/>
    <property type="match status" value="1"/>
</dbReference>
<reference evidence="5" key="1">
    <citation type="journal article" date="2019" name="Int. J. Syst. Evol. Microbiol.">
        <title>The Global Catalogue of Microorganisms (GCM) 10K type strain sequencing project: providing services to taxonomists for standard genome sequencing and annotation.</title>
        <authorList>
            <consortium name="The Broad Institute Genomics Platform"/>
            <consortium name="The Broad Institute Genome Sequencing Center for Infectious Disease"/>
            <person name="Wu L."/>
            <person name="Ma J."/>
        </authorList>
    </citation>
    <scope>NUCLEOTIDE SEQUENCE [LARGE SCALE GENOMIC DNA]</scope>
    <source>
        <strain evidence="5">CCUG 61696</strain>
    </source>
</reference>
<dbReference type="PROSITE" id="PS51747">
    <property type="entry name" value="CYT_DCMP_DEAMINASES_2"/>
    <property type="match status" value="1"/>
</dbReference>
<feature type="domain" description="CMP/dCMP-type deaminase" evidence="3">
    <location>
        <begin position="2"/>
        <end position="126"/>
    </location>
</feature>
<dbReference type="InterPro" id="IPR016193">
    <property type="entry name" value="Cytidine_deaminase-like"/>
</dbReference>
<keyword evidence="4" id="KW-0378">Hydrolase</keyword>
<dbReference type="Proteomes" id="UP001597171">
    <property type="component" value="Unassembled WGS sequence"/>
</dbReference>
<evidence type="ECO:0000256" key="1">
    <source>
        <dbReference type="ARBA" id="ARBA00022723"/>
    </source>
</evidence>
<dbReference type="InterPro" id="IPR016192">
    <property type="entry name" value="APOBEC/CMP_deaminase_Zn-bd"/>
</dbReference>
<dbReference type="SUPFAM" id="SSF53927">
    <property type="entry name" value="Cytidine deaminase-like"/>
    <property type="match status" value="1"/>
</dbReference>
<dbReference type="PANTHER" id="PTHR11079:SF161">
    <property type="entry name" value="CMP_DCMP-TYPE DEAMINASE DOMAIN-CONTAINING PROTEIN"/>
    <property type="match status" value="1"/>
</dbReference>
<evidence type="ECO:0000313" key="5">
    <source>
        <dbReference type="Proteomes" id="UP001597171"/>
    </source>
</evidence>
<evidence type="ECO:0000313" key="4">
    <source>
        <dbReference type="EMBL" id="MFD1332445.1"/>
    </source>
</evidence>
<dbReference type="PANTHER" id="PTHR11079">
    <property type="entry name" value="CYTOSINE DEAMINASE FAMILY MEMBER"/>
    <property type="match status" value="1"/>
</dbReference>
<dbReference type="GO" id="GO:0052717">
    <property type="term" value="F:tRNA-specific adenosine-34 deaminase activity"/>
    <property type="evidence" value="ECO:0007669"/>
    <property type="project" value="UniProtKB-EC"/>
</dbReference>
<dbReference type="EC" id="3.5.4.33" evidence="4"/>
<evidence type="ECO:0000259" key="3">
    <source>
        <dbReference type="PROSITE" id="PS51747"/>
    </source>
</evidence>
<keyword evidence="5" id="KW-1185">Reference proteome</keyword>
<keyword evidence="1" id="KW-0479">Metal-binding</keyword>
<comment type="caution">
    <text evidence="4">The sequence shown here is derived from an EMBL/GenBank/DDBJ whole genome shotgun (WGS) entry which is preliminary data.</text>
</comment>
<dbReference type="EMBL" id="JBHTMX010000087">
    <property type="protein sequence ID" value="MFD1332445.1"/>
    <property type="molecule type" value="Genomic_DNA"/>
</dbReference>
<evidence type="ECO:0000256" key="2">
    <source>
        <dbReference type="ARBA" id="ARBA00022833"/>
    </source>
</evidence>
<protein>
    <submittedName>
        <fullName evidence="4">Nucleoside deaminase</fullName>
        <ecNumber evidence="4">3.5.4.33</ecNumber>
    </submittedName>
</protein>
<dbReference type="InterPro" id="IPR002125">
    <property type="entry name" value="CMP_dCMP_dom"/>
</dbReference>
<dbReference type="RefSeq" id="WP_378775660.1">
    <property type="nucleotide sequence ID" value="NZ_JBHTMX010000087.1"/>
</dbReference>
<dbReference type="Gene3D" id="3.40.140.10">
    <property type="entry name" value="Cytidine Deaminase, domain 2"/>
    <property type="match status" value="1"/>
</dbReference>
<sequence>MTERELLLRAAELSRVHSLAGDGAPFGAVVATPDGTVVAEGWNETFVANDPTAHAEVVAIRRATQALGRLDLSGHVIYASCEPCPMCLGAIFWARLDRVVFANSREDAARFGFDDAALYDEVARPLDARRIRCEHAPLDEALDVFGEWARWGGPAG</sequence>
<organism evidence="4 5">
    <name type="scientific">Methylopila musalis</name>
    <dbReference type="NCBI Taxonomy" id="1134781"/>
    <lineage>
        <taxon>Bacteria</taxon>
        <taxon>Pseudomonadati</taxon>
        <taxon>Pseudomonadota</taxon>
        <taxon>Alphaproteobacteria</taxon>
        <taxon>Hyphomicrobiales</taxon>
        <taxon>Methylopilaceae</taxon>
        <taxon>Methylopila</taxon>
    </lineage>
</organism>
<dbReference type="CDD" id="cd01285">
    <property type="entry name" value="nucleoside_deaminase"/>
    <property type="match status" value="1"/>
</dbReference>
<gene>
    <name evidence="4" type="ORF">ACFQ4O_10585</name>
</gene>
<keyword evidence="2" id="KW-0862">Zinc</keyword>